<feature type="domain" description="Prepilin type IV endopeptidase peptidase" evidence="2">
    <location>
        <begin position="7"/>
        <end position="106"/>
    </location>
</feature>
<dbReference type="RefSeq" id="WP_136482967.1">
    <property type="nucleotide sequence ID" value="NZ_CP076643.1"/>
</dbReference>
<dbReference type="KEGG" id="vos:KNV97_08700"/>
<gene>
    <name evidence="3" type="ORF">KNV97_08700</name>
</gene>
<dbReference type="GO" id="GO:0004190">
    <property type="term" value="F:aspartic-type endopeptidase activity"/>
    <property type="evidence" value="ECO:0007669"/>
    <property type="project" value="UniProtKB-EC"/>
</dbReference>
<dbReference type="Proteomes" id="UP000694232">
    <property type="component" value="Chromosome 1"/>
</dbReference>
<evidence type="ECO:0000313" key="4">
    <source>
        <dbReference type="Proteomes" id="UP000694232"/>
    </source>
</evidence>
<evidence type="ECO:0000259" key="2">
    <source>
        <dbReference type="Pfam" id="PF01478"/>
    </source>
</evidence>
<dbReference type="GO" id="GO:0016020">
    <property type="term" value="C:membrane"/>
    <property type="evidence" value="ECO:0007669"/>
    <property type="project" value="InterPro"/>
</dbReference>
<feature type="transmembrane region" description="Helical" evidence="1">
    <location>
        <begin position="52"/>
        <end position="73"/>
    </location>
</feature>
<dbReference type="EMBL" id="CP076643">
    <property type="protein sequence ID" value="QXO18342.1"/>
    <property type="molecule type" value="Genomic_DNA"/>
</dbReference>
<feature type="transmembrane region" description="Helical" evidence="1">
    <location>
        <begin position="79"/>
        <end position="107"/>
    </location>
</feature>
<keyword evidence="4" id="KW-1185">Reference proteome</keyword>
<dbReference type="Gene3D" id="1.20.120.1220">
    <property type="match status" value="1"/>
</dbReference>
<dbReference type="InterPro" id="IPR000045">
    <property type="entry name" value="Prepilin_IV_endopep_pep"/>
</dbReference>
<keyword evidence="1" id="KW-1133">Transmembrane helix</keyword>
<proteinExistence type="predicted"/>
<name>A0A975UCD2_9VIBR</name>
<dbReference type="Pfam" id="PF01478">
    <property type="entry name" value="Peptidase_A24"/>
    <property type="match status" value="1"/>
</dbReference>
<organism evidence="3 4">
    <name type="scientific">Vibrio ostreae</name>
    <dbReference type="NCBI Taxonomy" id="2841925"/>
    <lineage>
        <taxon>Bacteria</taxon>
        <taxon>Pseudomonadati</taxon>
        <taxon>Pseudomonadota</taxon>
        <taxon>Gammaproteobacteria</taxon>
        <taxon>Vibrionales</taxon>
        <taxon>Vibrionaceae</taxon>
        <taxon>Vibrio</taxon>
    </lineage>
</organism>
<protein>
    <submittedName>
        <fullName evidence="3">Prepilin peptidase</fullName>
        <ecNumber evidence="3">3.4.23.43</ecNumber>
    </submittedName>
</protein>
<evidence type="ECO:0000256" key="1">
    <source>
        <dbReference type="SAM" id="Phobius"/>
    </source>
</evidence>
<sequence length="136" mass="14775">MSLFATYCGLLLIASAYDIKTQRVPALLIAVLMLAPALILYGLGNFTFNHQVLLSIIFTFLIVFIGYVAFGFGGADGKILLGISFILPIDVMAMFLLVCLSIFTIYFTVFFGRKNEAPFVPAIAITAIGFNFVTGV</sequence>
<dbReference type="EC" id="3.4.23.43" evidence="3"/>
<keyword evidence="1" id="KW-0812">Transmembrane</keyword>
<evidence type="ECO:0000313" key="3">
    <source>
        <dbReference type="EMBL" id="QXO18342.1"/>
    </source>
</evidence>
<dbReference type="AlphaFoldDB" id="A0A975UCD2"/>
<keyword evidence="1" id="KW-0472">Membrane</keyword>
<reference evidence="3" key="1">
    <citation type="submission" date="2021-06" db="EMBL/GenBank/DDBJ databases">
        <title>Vibrio nov. sp., novel gut bacterium isolated from Yellow Sea oyster.</title>
        <authorList>
            <person name="Muhammad N."/>
            <person name="Nguyen T.H."/>
            <person name="Lee Y.-J."/>
            <person name="Ko J."/>
            <person name="Kim S.-G."/>
        </authorList>
    </citation>
    <scope>NUCLEOTIDE SEQUENCE</scope>
    <source>
        <strain evidence="3">OG9-811</strain>
    </source>
</reference>
<feature type="transmembrane region" description="Helical" evidence="1">
    <location>
        <begin position="26"/>
        <end position="43"/>
    </location>
</feature>
<accession>A0A975UCD2</accession>
<keyword evidence="3" id="KW-0378">Hydrolase</keyword>
<feature type="transmembrane region" description="Helical" evidence="1">
    <location>
        <begin position="119"/>
        <end position="135"/>
    </location>
</feature>